<protein>
    <recommendedName>
        <fullName evidence="3">SDR family oxidoreductase</fullName>
    </recommendedName>
</protein>
<reference evidence="1 2" key="1">
    <citation type="submission" date="2020-12" db="EMBL/GenBank/DDBJ databases">
        <title>Genomic Analysis and Response surface optimization of nitrogen-fixing conditions for A. chroococcum strain HR1, Isolation from rhizosphere soil.</title>
        <authorList>
            <person name="Li J."/>
            <person name="Yang H."/>
            <person name="Liu H."/>
            <person name="Wang C."/>
            <person name="Tian Y."/>
            <person name="Lu X.Y."/>
        </authorList>
    </citation>
    <scope>NUCLEOTIDE SEQUENCE [LARGE SCALE GENOMIC DNA]</scope>
    <source>
        <strain evidence="1 2">HR1</strain>
    </source>
</reference>
<name>A0AAQ0C0X4_9GAMM</name>
<proteinExistence type="predicted"/>
<dbReference type="Proteomes" id="UP000596192">
    <property type="component" value="Chromosome"/>
</dbReference>
<accession>A0AAQ0C0X4</accession>
<dbReference type="EMBL" id="CP066310">
    <property type="protein sequence ID" value="QQE90225.1"/>
    <property type="molecule type" value="Genomic_DNA"/>
</dbReference>
<dbReference type="AlphaFoldDB" id="A0AAQ0C0X4"/>
<evidence type="ECO:0008006" key="3">
    <source>
        <dbReference type="Google" id="ProtNLM"/>
    </source>
</evidence>
<organism evidence="1 2">
    <name type="scientific">Azotobacter chroococcum</name>
    <dbReference type="NCBI Taxonomy" id="353"/>
    <lineage>
        <taxon>Bacteria</taxon>
        <taxon>Pseudomonadati</taxon>
        <taxon>Pseudomonadota</taxon>
        <taxon>Gammaproteobacteria</taxon>
        <taxon>Pseudomonadales</taxon>
        <taxon>Pseudomonadaceae</taxon>
        <taxon>Azotobacter</taxon>
    </lineage>
</organism>
<dbReference type="RefSeq" id="WP_198867626.1">
    <property type="nucleotide sequence ID" value="NZ_CP066310.1"/>
</dbReference>
<evidence type="ECO:0000313" key="2">
    <source>
        <dbReference type="Proteomes" id="UP000596192"/>
    </source>
</evidence>
<gene>
    <name evidence="1" type="ORF">GKQ51_07995</name>
</gene>
<sequence>MWEQENSTAHSAAKAAVVNFTRSVALASDRAAIVTGTCLQADAGYTAI</sequence>
<evidence type="ECO:0000313" key="1">
    <source>
        <dbReference type="EMBL" id="QQE90225.1"/>
    </source>
</evidence>